<dbReference type="PANTHER" id="PTHR14625:SF3">
    <property type="entry name" value="MICROCEPHALIN"/>
    <property type="match status" value="1"/>
</dbReference>
<dbReference type="EMBL" id="CH476743">
    <property type="protein sequence ID" value="EIE88916.1"/>
    <property type="molecule type" value="Genomic_DNA"/>
</dbReference>
<dbReference type="AlphaFoldDB" id="I1CKD6"/>
<dbReference type="VEuPathDB" id="FungiDB:RO3G_13627"/>
<accession>I1CKD6</accession>
<sequence>MSDSCTHLIFKNGSPATIKKALSKNVHIINLLWISRSVSSGDSSPTEDLYELRNQRLEEERRKTIGVPSWKRRQISTEGSVKRMVFEPFVDEEEEEEEYKHKTRLSLPLSVEASRHIALKRAKPAPVAPSPEMKEHIKARFSIGQKVEDGLENNKERMVSLFPSISTTPSQVSTTPIRRKRRLTGNATPRQSIEHIPSPSLSASSIPSFNPQPVLVTKSTIVFTSLTSAERNKYEGIIKSLGTYKVVAEIDERTTHVIVGSPRRTKSVALGLVKGLWILSPEWLMASKENGSYVAEDGYELLKWYPRANIARQHLPFMPSTTCIKVNSVSAGKEFTEQLVRLAGGHVVKEMEEANVVISNEPLQIDKIVVSESWLYESIEQWTSYFTHDFWFDYKRMGYFPSLSLLLHLMSTPATFFTLSAVGAAAVYANQRNSMPEIESKGPSHLRRHSQPLIDHAWDPRLQPEFLWRRNHGVSFSHNSKPKFPITHSDLGQTSK</sequence>
<organism evidence="4 5">
    <name type="scientific">Rhizopus delemar (strain RA 99-880 / ATCC MYA-4621 / FGSC 9543 / NRRL 43880)</name>
    <name type="common">Mucormycosis agent</name>
    <name type="synonym">Rhizopus arrhizus var. delemar</name>
    <dbReference type="NCBI Taxonomy" id="246409"/>
    <lineage>
        <taxon>Eukaryota</taxon>
        <taxon>Fungi</taxon>
        <taxon>Fungi incertae sedis</taxon>
        <taxon>Mucoromycota</taxon>
        <taxon>Mucoromycotina</taxon>
        <taxon>Mucoromycetes</taxon>
        <taxon>Mucorales</taxon>
        <taxon>Mucorineae</taxon>
        <taxon>Rhizopodaceae</taxon>
        <taxon>Rhizopus</taxon>
    </lineage>
</organism>
<dbReference type="GeneID" id="93620592"/>
<dbReference type="OMA" id="KPRSWRT"/>
<evidence type="ECO:0000256" key="2">
    <source>
        <dbReference type="SAM" id="Phobius"/>
    </source>
</evidence>
<dbReference type="PANTHER" id="PTHR14625">
    <property type="entry name" value="MICROCEPHALIN"/>
    <property type="match status" value="1"/>
</dbReference>
<dbReference type="SMART" id="SM00292">
    <property type="entry name" value="BRCT"/>
    <property type="match status" value="2"/>
</dbReference>
<evidence type="ECO:0000313" key="4">
    <source>
        <dbReference type="EMBL" id="EIE88916.1"/>
    </source>
</evidence>
<gene>
    <name evidence="4" type="ORF">RO3G_13627</name>
</gene>
<dbReference type="GO" id="GO:0000278">
    <property type="term" value="P:mitotic cell cycle"/>
    <property type="evidence" value="ECO:0007669"/>
    <property type="project" value="TreeGrafter"/>
</dbReference>
<dbReference type="InterPro" id="IPR001357">
    <property type="entry name" value="BRCT_dom"/>
</dbReference>
<dbReference type="PROSITE" id="PS50172">
    <property type="entry name" value="BRCT"/>
    <property type="match status" value="3"/>
</dbReference>
<keyword evidence="5" id="KW-1185">Reference proteome</keyword>
<feature type="domain" description="BRCT" evidence="3">
    <location>
        <begin position="1"/>
        <end position="51"/>
    </location>
</feature>
<name>I1CKD6_RHIO9</name>
<dbReference type="OrthoDB" id="2384350at2759"/>
<feature type="domain" description="BRCT" evidence="3">
    <location>
        <begin position="337"/>
        <end position="392"/>
    </location>
</feature>
<dbReference type="RefSeq" id="XP_067524312.1">
    <property type="nucleotide sequence ID" value="XM_067668211.1"/>
</dbReference>
<reference evidence="4 5" key="1">
    <citation type="journal article" date="2009" name="PLoS Genet.">
        <title>Genomic analysis of the basal lineage fungus Rhizopus oryzae reveals a whole-genome duplication.</title>
        <authorList>
            <person name="Ma L.-J."/>
            <person name="Ibrahim A.S."/>
            <person name="Skory C."/>
            <person name="Grabherr M.G."/>
            <person name="Burger G."/>
            <person name="Butler M."/>
            <person name="Elias M."/>
            <person name="Idnurm A."/>
            <person name="Lang B.F."/>
            <person name="Sone T."/>
            <person name="Abe A."/>
            <person name="Calvo S.E."/>
            <person name="Corrochano L.M."/>
            <person name="Engels R."/>
            <person name="Fu J."/>
            <person name="Hansberg W."/>
            <person name="Kim J.-M."/>
            <person name="Kodira C.D."/>
            <person name="Koehrsen M.J."/>
            <person name="Liu B."/>
            <person name="Miranda-Saavedra D."/>
            <person name="O'Leary S."/>
            <person name="Ortiz-Castellanos L."/>
            <person name="Poulter R."/>
            <person name="Rodriguez-Romero J."/>
            <person name="Ruiz-Herrera J."/>
            <person name="Shen Y.-Q."/>
            <person name="Zeng Q."/>
            <person name="Galagan J."/>
            <person name="Birren B.W."/>
            <person name="Cuomo C.A."/>
            <person name="Wickes B.L."/>
        </authorList>
    </citation>
    <scope>NUCLEOTIDE SEQUENCE [LARGE SCALE GENOMIC DNA]</scope>
    <source>
        <strain evidence="5">RA 99-880 / ATCC MYA-4621 / FGSC 9543 / NRRL 43880</strain>
    </source>
</reference>
<feature type="transmembrane region" description="Helical" evidence="2">
    <location>
        <begin position="405"/>
        <end position="429"/>
    </location>
</feature>
<dbReference type="eggNOG" id="KOG4362">
    <property type="taxonomic scope" value="Eukaryota"/>
</dbReference>
<protein>
    <recommendedName>
        <fullName evidence="3">BRCT domain-containing protein</fullName>
    </recommendedName>
</protein>
<feature type="compositionally biased region" description="Polar residues" evidence="1">
    <location>
        <begin position="164"/>
        <end position="176"/>
    </location>
</feature>
<feature type="domain" description="BRCT" evidence="3">
    <location>
        <begin position="218"/>
        <end position="301"/>
    </location>
</feature>
<dbReference type="InterPro" id="IPR022047">
    <property type="entry name" value="Microcephalin-like"/>
</dbReference>
<dbReference type="STRING" id="246409.I1CKD6"/>
<proteinExistence type="predicted"/>
<dbReference type="SUPFAM" id="SSF52113">
    <property type="entry name" value="BRCT domain"/>
    <property type="match status" value="3"/>
</dbReference>
<feature type="region of interest" description="Disordered" evidence="1">
    <location>
        <begin position="164"/>
        <end position="202"/>
    </location>
</feature>
<dbReference type="Pfam" id="PF00533">
    <property type="entry name" value="BRCT"/>
    <property type="match status" value="1"/>
</dbReference>
<dbReference type="CDD" id="cd17736">
    <property type="entry name" value="BRCT_microcephalin_rpt2"/>
    <property type="match status" value="1"/>
</dbReference>
<evidence type="ECO:0000256" key="1">
    <source>
        <dbReference type="SAM" id="MobiDB-lite"/>
    </source>
</evidence>
<dbReference type="CDD" id="cd17751">
    <property type="entry name" value="BRCT_microcephalin_rpt3"/>
    <property type="match status" value="1"/>
</dbReference>
<dbReference type="InterPro" id="IPR036420">
    <property type="entry name" value="BRCT_dom_sf"/>
</dbReference>
<keyword evidence="2" id="KW-1133">Transmembrane helix</keyword>
<dbReference type="Gene3D" id="3.40.50.10190">
    <property type="entry name" value="BRCT domain"/>
    <property type="match status" value="3"/>
</dbReference>
<evidence type="ECO:0000259" key="3">
    <source>
        <dbReference type="PROSITE" id="PS50172"/>
    </source>
</evidence>
<dbReference type="Proteomes" id="UP000009138">
    <property type="component" value="Unassembled WGS sequence"/>
</dbReference>
<dbReference type="InParanoid" id="I1CKD6"/>
<evidence type="ECO:0000313" key="5">
    <source>
        <dbReference type="Proteomes" id="UP000009138"/>
    </source>
</evidence>
<keyword evidence="2" id="KW-0472">Membrane</keyword>
<keyword evidence="2" id="KW-0812">Transmembrane</keyword>